<dbReference type="InterPro" id="IPR011989">
    <property type="entry name" value="ARM-like"/>
</dbReference>
<dbReference type="AlphaFoldDB" id="A0A835I107"/>
<keyword evidence="4" id="KW-1185">Reference proteome</keyword>
<evidence type="ECO:0000256" key="2">
    <source>
        <dbReference type="PROSITE-ProRule" id="PRU00259"/>
    </source>
</evidence>
<dbReference type="OrthoDB" id="7537227at2759"/>
<reference evidence="3 4" key="1">
    <citation type="submission" date="2020-10" db="EMBL/GenBank/DDBJ databases">
        <title>The Coptis chinensis genome and diversification of protoberbering-type alkaloids.</title>
        <authorList>
            <person name="Wang B."/>
            <person name="Shu S."/>
            <person name="Song C."/>
            <person name="Liu Y."/>
        </authorList>
    </citation>
    <scope>NUCLEOTIDE SEQUENCE [LARGE SCALE GENOMIC DNA]</scope>
    <source>
        <strain evidence="3">HL-2020</strain>
        <tissue evidence="3">Leaf</tissue>
    </source>
</reference>
<organism evidence="3 4">
    <name type="scientific">Coptis chinensis</name>
    <dbReference type="NCBI Taxonomy" id="261450"/>
    <lineage>
        <taxon>Eukaryota</taxon>
        <taxon>Viridiplantae</taxon>
        <taxon>Streptophyta</taxon>
        <taxon>Embryophyta</taxon>
        <taxon>Tracheophyta</taxon>
        <taxon>Spermatophyta</taxon>
        <taxon>Magnoliopsida</taxon>
        <taxon>Ranunculales</taxon>
        <taxon>Ranunculaceae</taxon>
        <taxon>Coptidoideae</taxon>
        <taxon>Coptis</taxon>
    </lineage>
</organism>
<name>A0A835I107_9MAGN</name>
<dbReference type="Proteomes" id="UP000631114">
    <property type="component" value="Unassembled WGS sequence"/>
</dbReference>
<dbReference type="PROSITE" id="PS50176">
    <property type="entry name" value="ARM_REPEAT"/>
    <property type="match status" value="1"/>
</dbReference>
<comment type="caution">
    <text evidence="3">The sequence shown here is derived from an EMBL/GenBank/DDBJ whole genome shotgun (WGS) entry which is preliminary data.</text>
</comment>
<evidence type="ECO:0000313" key="3">
    <source>
        <dbReference type="EMBL" id="KAF9609301.1"/>
    </source>
</evidence>
<dbReference type="Pfam" id="PF00514">
    <property type="entry name" value="Arm"/>
    <property type="match status" value="1"/>
</dbReference>
<dbReference type="SUPFAM" id="SSF48371">
    <property type="entry name" value="ARM repeat"/>
    <property type="match status" value="1"/>
</dbReference>
<dbReference type="InterPro" id="IPR000225">
    <property type="entry name" value="Armadillo"/>
</dbReference>
<evidence type="ECO:0000256" key="1">
    <source>
        <dbReference type="ARBA" id="ARBA00022786"/>
    </source>
</evidence>
<dbReference type="EMBL" id="JADFTS010000004">
    <property type="protein sequence ID" value="KAF9609301.1"/>
    <property type="molecule type" value="Genomic_DNA"/>
</dbReference>
<proteinExistence type="predicted"/>
<evidence type="ECO:0000313" key="4">
    <source>
        <dbReference type="Proteomes" id="UP000631114"/>
    </source>
</evidence>
<keyword evidence="1" id="KW-0833">Ubl conjugation pathway</keyword>
<sequence length="170" mass="18599">MCGDALLLKLSNRYPEDQRAAAGELRLLAKRNGDNRVCIAEAGAIPLLVELLSSPDSRTQEHAVTTLLNLSINETNKVNEALAILAILASYQEGRVAIGQAEPTPVLVETRQRYKRRSSLGSIKSVSKGFGLKTSSFRVSAMAMYEVKFIGPDGDENEFELGYLLYPGLR</sequence>
<accession>A0A835I107</accession>
<dbReference type="SMART" id="SM00185">
    <property type="entry name" value="ARM"/>
    <property type="match status" value="1"/>
</dbReference>
<dbReference type="InterPro" id="IPR016024">
    <property type="entry name" value="ARM-type_fold"/>
</dbReference>
<dbReference type="PANTHER" id="PTHR23315:SF111">
    <property type="entry name" value="U-BOX DOMAIN-CONTAINING PROTEIN 14"/>
    <property type="match status" value="1"/>
</dbReference>
<dbReference type="PANTHER" id="PTHR23315">
    <property type="entry name" value="U BOX DOMAIN-CONTAINING"/>
    <property type="match status" value="1"/>
</dbReference>
<gene>
    <name evidence="3" type="ORF">IFM89_015546</name>
</gene>
<feature type="repeat" description="ARM" evidence="2">
    <location>
        <begin position="43"/>
        <end position="77"/>
    </location>
</feature>
<dbReference type="Gene3D" id="1.25.10.10">
    <property type="entry name" value="Leucine-rich Repeat Variant"/>
    <property type="match status" value="1"/>
</dbReference>
<protein>
    <submittedName>
        <fullName evidence="3">Uncharacterized protein</fullName>
    </submittedName>
</protein>